<dbReference type="EMBL" id="JAWRVE010000043">
    <property type="protein sequence ID" value="KAL1868925.1"/>
    <property type="molecule type" value="Genomic_DNA"/>
</dbReference>
<dbReference type="InterPro" id="IPR020843">
    <property type="entry name" value="ER"/>
</dbReference>
<dbReference type="PANTHER" id="PTHR45033">
    <property type="match status" value="1"/>
</dbReference>
<dbReference type="InterPro" id="IPR011032">
    <property type="entry name" value="GroES-like_sf"/>
</dbReference>
<comment type="caution">
    <text evidence="3">The sequence shown here is derived from an EMBL/GenBank/DDBJ whole genome shotgun (WGS) entry which is preliminary data.</text>
</comment>
<dbReference type="SMART" id="SM00829">
    <property type="entry name" value="PKS_ER"/>
    <property type="match status" value="1"/>
</dbReference>
<dbReference type="Gene3D" id="3.40.50.720">
    <property type="entry name" value="NAD(P)-binding Rossmann-like Domain"/>
    <property type="match status" value="1"/>
</dbReference>
<organism evidence="3 4">
    <name type="scientific">Diaporthe australafricana</name>
    <dbReference type="NCBI Taxonomy" id="127596"/>
    <lineage>
        <taxon>Eukaryota</taxon>
        <taxon>Fungi</taxon>
        <taxon>Dikarya</taxon>
        <taxon>Ascomycota</taxon>
        <taxon>Pezizomycotina</taxon>
        <taxon>Sordariomycetes</taxon>
        <taxon>Sordariomycetidae</taxon>
        <taxon>Diaporthales</taxon>
        <taxon>Diaporthaceae</taxon>
        <taxon>Diaporthe</taxon>
    </lineage>
</organism>
<keyword evidence="4" id="KW-1185">Reference proteome</keyword>
<dbReference type="Pfam" id="PF00107">
    <property type="entry name" value="ADH_zinc_N"/>
    <property type="match status" value="1"/>
</dbReference>
<reference evidence="3 4" key="1">
    <citation type="journal article" date="2024" name="IMA Fungus">
        <title>IMA Genome - F19 : A genome assembly and annotation guide to empower mycologists, including annotated draft genome sequences of Ceratocystis pirilliformis, Diaporthe australafricana, Fusarium ophioides, Paecilomyces lecythidis, and Sporothrix stenoceras.</title>
        <authorList>
            <person name="Aylward J."/>
            <person name="Wilson A.M."/>
            <person name="Visagie C.M."/>
            <person name="Spraker J."/>
            <person name="Barnes I."/>
            <person name="Buitendag C."/>
            <person name="Ceriani C."/>
            <person name="Del Mar Angel L."/>
            <person name="du Plessis D."/>
            <person name="Fuchs T."/>
            <person name="Gasser K."/>
            <person name="Kramer D."/>
            <person name="Li W."/>
            <person name="Munsamy K."/>
            <person name="Piso A."/>
            <person name="Price J.L."/>
            <person name="Sonnekus B."/>
            <person name="Thomas C."/>
            <person name="van der Nest A."/>
            <person name="van Dijk A."/>
            <person name="van Heerden A."/>
            <person name="van Vuuren N."/>
            <person name="Yilmaz N."/>
            <person name="Duong T.A."/>
            <person name="van der Merwe N.A."/>
            <person name="Wingfield M.J."/>
            <person name="Wingfield B.D."/>
        </authorList>
    </citation>
    <scope>NUCLEOTIDE SEQUENCE [LARGE SCALE GENOMIC DNA]</scope>
    <source>
        <strain evidence="3 4">CMW 18300</strain>
    </source>
</reference>
<feature type="region of interest" description="Disordered" evidence="1">
    <location>
        <begin position="375"/>
        <end position="401"/>
    </location>
</feature>
<dbReference type="InterPro" id="IPR036291">
    <property type="entry name" value="NAD(P)-bd_dom_sf"/>
</dbReference>
<evidence type="ECO:0000256" key="1">
    <source>
        <dbReference type="SAM" id="MobiDB-lite"/>
    </source>
</evidence>
<sequence length="506" mass="55659">MAEQNRKWQTRQDGLGKVFQTSEAVPKPVAGEVLVRIKAVSLNYRDTEVAMGLYGHHKTIDATSNQPLVLCSDMCAEVIALGSNVSAWKTGDRVMGTFCQEHLTGQIKERHMGSGLGLPLEGVLQDYRVFPEQGLVKVPNYLKDEEASCLPVAAVTAWMSVNGLRPLGQPGGKGEVVLLQGTGGVSVSGLQIAKASGATTIVTSSSDEKLSRAKELGADHIINYRTTPDWQEKVMEITSGDGADIIFEVGGAKTLRKSFKCASFGGVINSIGYVTGKQDDPKDDLTNINVLALTRTVTLRGIINGPKDRFEELCGFYAKHHVRPVVDRIFDFGQAKEALEYLYNKCYIHHIKLPIPTPKNYAHTTQINMWQATLPSRPRNAQGPAEQSSNDIPTCNDRQDKGDAAVLRGKARYEGWSEEKLTAALIDLAQSKEPSQYKAAPDNVQADSEPLDSEEVLRRQMQQETTRICRQADQEGWDDHRILAALRLRNSVHHELKSKAGQESPK</sequence>
<dbReference type="InterPro" id="IPR013149">
    <property type="entry name" value="ADH-like_C"/>
</dbReference>
<dbReference type="Gene3D" id="3.90.180.10">
    <property type="entry name" value="Medium-chain alcohol dehydrogenases, catalytic domain"/>
    <property type="match status" value="1"/>
</dbReference>
<dbReference type="SUPFAM" id="SSF50129">
    <property type="entry name" value="GroES-like"/>
    <property type="match status" value="1"/>
</dbReference>
<dbReference type="Pfam" id="PF08240">
    <property type="entry name" value="ADH_N"/>
    <property type="match status" value="1"/>
</dbReference>
<evidence type="ECO:0000259" key="2">
    <source>
        <dbReference type="SMART" id="SM00829"/>
    </source>
</evidence>
<dbReference type="SUPFAM" id="SSF51735">
    <property type="entry name" value="NAD(P)-binding Rossmann-fold domains"/>
    <property type="match status" value="1"/>
</dbReference>
<evidence type="ECO:0000313" key="3">
    <source>
        <dbReference type="EMBL" id="KAL1868925.1"/>
    </source>
</evidence>
<accession>A0ABR3WZI8</accession>
<dbReference type="Proteomes" id="UP001583177">
    <property type="component" value="Unassembled WGS sequence"/>
</dbReference>
<feature type="domain" description="Enoyl reductase (ER)" evidence="2">
    <location>
        <begin position="14"/>
        <end position="355"/>
    </location>
</feature>
<proteinExistence type="predicted"/>
<gene>
    <name evidence="3" type="ORF">Daus18300_005761</name>
</gene>
<dbReference type="PANTHER" id="PTHR45033:SF1">
    <property type="entry name" value="OXIDOREDUCTASE (EUROFUNG)"/>
    <property type="match status" value="1"/>
</dbReference>
<dbReference type="InterPro" id="IPR013154">
    <property type="entry name" value="ADH-like_N"/>
</dbReference>
<name>A0ABR3WZI8_9PEZI</name>
<evidence type="ECO:0000313" key="4">
    <source>
        <dbReference type="Proteomes" id="UP001583177"/>
    </source>
</evidence>
<dbReference type="CDD" id="cd08276">
    <property type="entry name" value="MDR7"/>
    <property type="match status" value="1"/>
</dbReference>
<protein>
    <recommendedName>
        <fullName evidence="2">Enoyl reductase (ER) domain-containing protein</fullName>
    </recommendedName>
</protein>
<dbReference type="InterPro" id="IPR052711">
    <property type="entry name" value="Zinc_ADH-like"/>
</dbReference>